<accession>A0A0L6UKQ1</accession>
<dbReference type="EMBL" id="LAVV01010596">
    <property type="protein sequence ID" value="KNZ48832.1"/>
    <property type="molecule type" value="Genomic_DNA"/>
</dbReference>
<gene>
    <name evidence="1" type="ORF">VP01_5389g2</name>
</gene>
<comment type="caution">
    <text evidence="1">The sequence shown here is derived from an EMBL/GenBank/DDBJ whole genome shotgun (WGS) entry which is preliminary data.</text>
</comment>
<organism evidence="1 2">
    <name type="scientific">Puccinia sorghi</name>
    <dbReference type="NCBI Taxonomy" id="27349"/>
    <lineage>
        <taxon>Eukaryota</taxon>
        <taxon>Fungi</taxon>
        <taxon>Dikarya</taxon>
        <taxon>Basidiomycota</taxon>
        <taxon>Pucciniomycotina</taxon>
        <taxon>Pucciniomycetes</taxon>
        <taxon>Pucciniales</taxon>
        <taxon>Pucciniaceae</taxon>
        <taxon>Puccinia</taxon>
    </lineage>
</organism>
<dbReference type="PANTHER" id="PTHR11439:SF483">
    <property type="entry name" value="PEPTIDE SYNTHASE GLIP-LIKE, PUTATIVE (AFU_ORTHOLOGUE AFUA_3G12920)-RELATED"/>
    <property type="match status" value="1"/>
</dbReference>
<dbReference type="VEuPathDB" id="FungiDB:VP01_5389g2"/>
<evidence type="ECO:0000313" key="1">
    <source>
        <dbReference type="EMBL" id="KNZ48832.1"/>
    </source>
</evidence>
<reference evidence="1 2" key="1">
    <citation type="submission" date="2015-08" db="EMBL/GenBank/DDBJ databases">
        <title>Next Generation Sequencing and Analysis of the Genome of Puccinia sorghi L Schw, the Causal Agent of Maize Common Rust.</title>
        <authorList>
            <person name="Rochi L."/>
            <person name="Burguener G."/>
            <person name="Darino M."/>
            <person name="Turjanski A."/>
            <person name="Kreff E."/>
            <person name="Dieguez M.J."/>
            <person name="Sacco F."/>
        </authorList>
    </citation>
    <scope>NUCLEOTIDE SEQUENCE [LARGE SCALE GENOMIC DNA]</scope>
    <source>
        <strain evidence="1 2">RO10H11247</strain>
    </source>
</reference>
<dbReference type="Proteomes" id="UP000037035">
    <property type="component" value="Unassembled WGS sequence"/>
</dbReference>
<sequence length="149" mass="16572">MKHTLLGMNVTVSDDSISLSQPALINKGLELLGLTSSKAVKTPLTPAIQLHSATDEEHAAFKKLNINYHSYTGVLNYLACRTRPDLAAAVSILSRFNQRPGLNHWKKVVHVWKYLLGTRGQNPILYGCNLGRKSRNTNLPKWIIGILED</sequence>
<proteinExistence type="predicted"/>
<feature type="non-terminal residue" evidence="1">
    <location>
        <position position="149"/>
    </location>
</feature>
<protein>
    <recommendedName>
        <fullName evidence="3">Reverse transcriptase Ty1/copia-type domain-containing protein</fullName>
    </recommendedName>
</protein>
<keyword evidence="2" id="KW-1185">Reference proteome</keyword>
<dbReference type="PANTHER" id="PTHR11439">
    <property type="entry name" value="GAG-POL-RELATED RETROTRANSPOSON"/>
    <property type="match status" value="1"/>
</dbReference>
<name>A0A0L6UKQ1_9BASI</name>
<dbReference type="OrthoDB" id="3344688at2759"/>
<evidence type="ECO:0000313" key="2">
    <source>
        <dbReference type="Proteomes" id="UP000037035"/>
    </source>
</evidence>
<dbReference type="AlphaFoldDB" id="A0A0L6UKQ1"/>
<evidence type="ECO:0008006" key="3">
    <source>
        <dbReference type="Google" id="ProtNLM"/>
    </source>
</evidence>